<dbReference type="InterPro" id="IPR011761">
    <property type="entry name" value="ATP-grasp"/>
</dbReference>
<protein>
    <submittedName>
        <fullName evidence="3">ATP-grasp domain-containing protein</fullName>
    </submittedName>
</protein>
<keyword evidence="1" id="KW-0067">ATP-binding</keyword>
<proteinExistence type="predicted"/>
<sequence>MGEKKIRVLVFPCGSEIGLEVYRSLKYSRQIELFGASSVDDHGRFVYKNYFGHIPYINDSDFKEVFTALVQSLGIDAIYPTMDGVITKLHEISAHLNCKIIGSPNETNLLALSKSKTYSFFEGKIRVPKLFSSVSEIEAFPVFSKPDIGYGSRGTKLLVNQEEVIKRWEKNPETLVLEYLPGEEFTVDCFTDREGNLLFCSPRKRGRIQKGISVNTTPATEIASSVKEMAEVINKEVKLRGAWFFQVKENSNKDLTLLEIATRLGGSSALYRAKGVNFALMSVFDAFDFSVSVLENDHFLEMDRALDQRFQLDITYDAVYVDLDDCLIINQEVNPVLVGFLYQCLNQNKRIVLLTKHEKNLEETLNRFRLSRIFDEHIHIKKEESKADFITDRSAIFIDDSFAERKNVAEKLGIPVFAPDALPALIND</sequence>
<evidence type="ECO:0000259" key="2">
    <source>
        <dbReference type="PROSITE" id="PS50975"/>
    </source>
</evidence>
<keyword evidence="1" id="KW-0547">Nucleotide-binding</keyword>
<keyword evidence="4" id="KW-1185">Reference proteome</keyword>
<name>A0ABQ6Q2Z6_9BACT</name>
<dbReference type="PROSITE" id="PS50975">
    <property type="entry name" value="ATP_GRASP"/>
    <property type="match status" value="1"/>
</dbReference>
<comment type="caution">
    <text evidence="3">The sequence shown here is derived from an EMBL/GenBank/DDBJ whole genome shotgun (WGS) entry which is preliminary data.</text>
</comment>
<gene>
    <name evidence="3" type="ORF">Ataiwa_25290</name>
</gene>
<feature type="domain" description="ATP-grasp" evidence="2">
    <location>
        <begin position="115"/>
        <end position="287"/>
    </location>
</feature>
<accession>A0ABQ6Q2Z6</accession>
<dbReference type="Pfam" id="PF15632">
    <property type="entry name" value="ATPgrasp_Ter"/>
    <property type="match status" value="1"/>
</dbReference>
<dbReference type="Proteomes" id="UP001307705">
    <property type="component" value="Unassembled WGS sequence"/>
</dbReference>
<dbReference type="Gene3D" id="3.40.50.20">
    <property type="match status" value="1"/>
</dbReference>
<dbReference type="EMBL" id="BTPE01000008">
    <property type="protein sequence ID" value="GMQ34257.1"/>
    <property type="molecule type" value="Genomic_DNA"/>
</dbReference>
<evidence type="ECO:0000256" key="1">
    <source>
        <dbReference type="PROSITE-ProRule" id="PRU00409"/>
    </source>
</evidence>
<organism evidence="3 4">
    <name type="scientific">Algoriphagus taiwanensis</name>
    <dbReference type="NCBI Taxonomy" id="1445656"/>
    <lineage>
        <taxon>Bacteria</taxon>
        <taxon>Pseudomonadati</taxon>
        <taxon>Bacteroidota</taxon>
        <taxon>Cytophagia</taxon>
        <taxon>Cytophagales</taxon>
        <taxon>Cyclobacteriaceae</taxon>
        <taxon>Algoriphagus</taxon>
    </lineage>
</organism>
<evidence type="ECO:0000313" key="3">
    <source>
        <dbReference type="EMBL" id="GMQ34257.1"/>
    </source>
</evidence>
<dbReference type="SUPFAM" id="SSF56059">
    <property type="entry name" value="Glutathione synthetase ATP-binding domain-like"/>
    <property type="match status" value="1"/>
</dbReference>
<reference evidence="3 4" key="1">
    <citation type="submission" date="2023-08" db="EMBL/GenBank/DDBJ databases">
        <title>Draft genome sequence of Algoriphagus taiwanensis.</title>
        <authorList>
            <person name="Takatani N."/>
            <person name="Hosokawa M."/>
            <person name="Sawabe T."/>
        </authorList>
    </citation>
    <scope>NUCLEOTIDE SEQUENCE [LARGE SCALE GENOMIC DNA]</scope>
    <source>
        <strain evidence="3 4">JCM 19755</strain>
    </source>
</reference>
<dbReference type="Gene3D" id="3.30.470.20">
    <property type="entry name" value="ATP-grasp fold, B domain"/>
    <property type="match status" value="1"/>
</dbReference>
<evidence type="ECO:0000313" key="4">
    <source>
        <dbReference type="Proteomes" id="UP001307705"/>
    </source>
</evidence>